<dbReference type="HOGENOM" id="CLU_005716_4_2_1"/>
<dbReference type="Pfam" id="PF00023">
    <property type="entry name" value="Ank"/>
    <property type="match status" value="1"/>
</dbReference>
<dbReference type="InterPro" id="IPR005821">
    <property type="entry name" value="Ion_trans_dom"/>
</dbReference>
<evidence type="ECO:0000256" key="3">
    <source>
        <dbReference type="ARBA" id="ARBA00022568"/>
    </source>
</evidence>
<dbReference type="SMART" id="SM00248">
    <property type="entry name" value="ANK"/>
    <property type="match status" value="2"/>
</dbReference>
<keyword evidence="3" id="KW-0106">Calcium</keyword>
<dbReference type="EMBL" id="CH477348">
    <property type="protein sequence ID" value="EAT42934.1"/>
    <property type="molecule type" value="Genomic_DNA"/>
</dbReference>
<dbReference type="AlphaFoldDB" id="Q179M5"/>
<keyword evidence="9" id="KW-0406">Ion transport</keyword>
<evidence type="ECO:0000256" key="14">
    <source>
        <dbReference type="ARBA" id="ARBA00043946"/>
    </source>
</evidence>
<keyword evidence="10 17" id="KW-0472">Membrane</keyword>
<reference evidence="19" key="1">
    <citation type="submission" date="2005-10" db="EMBL/GenBank/DDBJ databases">
        <authorList>
            <person name="Loftus B.J."/>
            <person name="Nene V.M."/>
            <person name="Hannick L.I."/>
            <person name="Bidwell S."/>
            <person name="Haas B."/>
            <person name="Amedeo P."/>
            <person name="Orvis J."/>
            <person name="Wortman J.R."/>
            <person name="White O.R."/>
            <person name="Salzberg S."/>
            <person name="Shumway M."/>
            <person name="Koo H."/>
            <person name="Zhao Y."/>
            <person name="Holmes M."/>
            <person name="Miller J."/>
            <person name="Schatz M."/>
            <person name="Pop M."/>
            <person name="Pai G."/>
            <person name="Utterback T."/>
            <person name="Rogers Y.-H."/>
            <person name="Kravitz S."/>
            <person name="Fraser C.M."/>
        </authorList>
    </citation>
    <scope>NUCLEOTIDE SEQUENCE</scope>
    <source>
        <strain evidence="19">Liverpool</strain>
    </source>
</reference>
<dbReference type="STRING" id="7159.Q179M5"/>
<evidence type="ECO:0000256" key="9">
    <source>
        <dbReference type="ARBA" id="ARBA00023065"/>
    </source>
</evidence>
<dbReference type="GO" id="GO:0051480">
    <property type="term" value="P:regulation of cytosolic calcium ion concentration"/>
    <property type="evidence" value="ECO:0007669"/>
    <property type="project" value="TreeGrafter"/>
</dbReference>
<keyword evidence="5 17" id="KW-0812">Transmembrane</keyword>
<dbReference type="GO" id="GO:0033583">
    <property type="term" value="C:rhabdomere membrane"/>
    <property type="evidence" value="ECO:0007669"/>
    <property type="project" value="UniProtKB-SubCell"/>
</dbReference>
<dbReference type="eggNOG" id="KOG3609">
    <property type="taxonomic scope" value="Eukaryota"/>
</dbReference>
<keyword evidence="13" id="KW-0716">Sensory transduction</keyword>
<evidence type="ECO:0000259" key="18">
    <source>
        <dbReference type="SMART" id="SM01420"/>
    </source>
</evidence>
<dbReference type="VEuPathDB" id="VectorBase:AAEL005575"/>
<dbReference type="GO" id="GO:0030425">
    <property type="term" value="C:dendrite"/>
    <property type="evidence" value="ECO:0007669"/>
    <property type="project" value="UniProtKB-ARBA"/>
</dbReference>
<sequence>MSNEKKDPGGVGLQIEAPSPVPSNSILNMNVNINLPVPLTMEEKKYLLAVERGDAATVKRILQRAHRRHHININCVDPLGRGALTLAIDGENLEMVELLIIMQVDTKDGLLQAINAEFVEAVELLLEHEELIHKEGELYSWQKVDMNTAMFTPDITPLMLAAHKNNYEILKILLDRGATLPMPHDVKCGCDDCIRRSSEDSLRHSLARVNEYRALASPSLIALSSQDPLLTAFQLSWELRNLAFAEQECKAQYLELRRQCQSFAVDLLDQSRSSQELAIILNYDPDSPPYMDGDHMKLTRLELAIDYKQKKFVAHPNIQQLLAAMWYEGVPGFRRKSAMEKIAIITKVAVLFPFYCMMYMIAPSCETSKFMRKPFMKFLIHASSYLFFLFLLILVSQRAEVQIVLLFGTDSMKRALQEELARQRGNGPTYLECLVVIYVIGFIWEETQEIFIEGIRNYLKNMWNFIDFSRNFLYCCVAMLRVIAYIQQTSEINKTQYATSPRHWMTRSQ</sequence>
<evidence type="ECO:0000256" key="11">
    <source>
        <dbReference type="ARBA" id="ARBA00023273"/>
    </source>
</evidence>
<comment type="similarity">
    <text evidence="15">Belongs to the transient receptor (TC 1.A.4) family. STrpC subfamily.</text>
</comment>
<keyword evidence="8 16" id="KW-0040">ANK repeat</keyword>
<evidence type="ECO:0000256" key="5">
    <source>
        <dbReference type="ARBA" id="ARBA00022692"/>
    </source>
</evidence>
<evidence type="ECO:0000256" key="7">
    <source>
        <dbReference type="ARBA" id="ARBA00022989"/>
    </source>
</evidence>
<dbReference type="OMA" id="AHININC"/>
<dbReference type="InterPro" id="IPR002153">
    <property type="entry name" value="TRPC_channel"/>
</dbReference>
<keyword evidence="3" id="KW-0109">Calcium transport</keyword>
<feature type="transmembrane region" description="Helical" evidence="17">
    <location>
        <begin position="382"/>
        <end position="407"/>
    </location>
</feature>
<evidence type="ECO:0000256" key="10">
    <source>
        <dbReference type="ARBA" id="ARBA00023136"/>
    </source>
</evidence>
<evidence type="ECO:0000313" key="19">
    <source>
        <dbReference type="EMBL" id="EAT42934.1"/>
    </source>
</evidence>
<evidence type="ECO:0000256" key="8">
    <source>
        <dbReference type="ARBA" id="ARBA00023043"/>
    </source>
</evidence>
<keyword evidence="6" id="KW-0677">Repeat</keyword>
<keyword evidence="11" id="KW-0966">Cell projection</keyword>
<evidence type="ECO:0000256" key="17">
    <source>
        <dbReference type="SAM" id="Phobius"/>
    </source>
</evidence>
<dbReference type="PhylomeDB" id="Q179M5"/>
<evidence type="ECO:0000256" key="1">
    <source>
        <dbReference type="ARBA" id="ARBA00022448"/>
    </source>
</evidence>
<evidence type="ECO:0000256" key="15">
    <source>
        <dbReference type="ARBA" id="ARBA00060916"/>
    </source>
</evidence>
<dbReference type="GO" id="GO:0015279">
    <property type="term" value="F:store-operated calcium channel activity"/>
    <property type="evidence" value="ECO:0007669"/>
    <property type="project" value="TreeGrafter"/>
</dbReference>
<dbReference type="PaxDb" id="7159-AAEL005586-PA"/>
<reference evidence="19" key="2">
    <citation type="journal article" date="2007" name="Science">
        <title>Genome sequence of Aedes aegypti, a major arbovirus vector.</title>
        <authorList>
            <person name="Nene V."/>
            <person name="Wortman J.R."/>
            <person name="Lawson D."/>
            <person name="Haas B."/>
            <person name="Kodira C."/>
            <person name="Tu Z.J."/>
            <person name="Loftus B."/>
            <person name="Xi Z."/>
            <person name="Megy K."/>
            <person name="Grabherr M."/>
            <person name="Ren Q."/>
            <person name="Zdobnov E.M."/>
            <person name="Lobo N.F."/>
            <person name="Campbell K.S."/>
            <person name="Brown S.E."/>
            <person name="Bonaldo M.F."/>
            <person name="Zhu J."/>
            <person name="Sinkins S.P."/>
            <person name="Hogenkamp D.G."/>
            <person name="Amedeo P."/>
            <person name="Arensburger P."/>
            <person name="Atkinson P.W."/>
            <person name="Bidwell S."/>
            <person name="Biedler J."/>
            <person name="Birney E."/>
            <person name="Bruggner R.V."/>
            <person name="Costas J."/>
            <person name="Coy M.R."/>
            <person name="Crabtree J."/>
            <person name="Crawford M."/>
            <person name="Debruyn B."/>
            <person name="Decaprio D."/>
            <person name="Eiglmeier K."/>
            <person name="Eisenstadt E."/>
            <person name="El-Dorry H."/>
            <person name="Gelbart W.M."/>
            <person name="Gomes S.L."/>
            <person name="Hammond M."/>
            <person name="Hannick L.I."/>
            <person name="Hogan J.R."/>
            <person name="Holmes M.H."/>
            <person name="Jaffe D."/>
            <person name="Johnston J.S."/>
            <person name="Kennedy R.C."/>
            <person name="Koo H."/>
            <person name="Kravitz S."/>
            <person name="Kriventseva E.V."/>
            <person name="Kulp D."/>
            <person name="Labutti K."/>
            <person name="Lee E."/>
            <person name="Li S."/>
            <person name="Lovin D.D."/>
            <person name="Mao C."/>
            <person name="Mauceli E."/>
            <person name="Menck C.F."/>
            <person name="Miller J.R."/>
            <person name="Montgomery P."/>
            <person name="Mori A."/>
            <person name="Nascimento A.L."/>
            <person name="Naveira H.F."/>
            <person name="Nusbaum C."/>
            <person name="O'leary S."/>
            <person name="Orvis J."/>
            <person name="Pertea M."/>
            <person name="Quesneville H."/>
            <person name="Reidenbach K.R."/>
            <person name="Rogers Y.H."/>
            <person name="Roth C.W."/>
            <person name="Schneider J.R."/>
            <person name="Schatz M."/>
            <person name="Shumway M."/>
            <person name="Stanke M."/>
            <person name="Stinson E.O."/>
            <person name="Tubio J.M."/>
            <person name="Vanzee J.P."/>
            <person name="Verjovski-Almeida S."/>
            <person name="Werner D."/>
            <person name="White O."/>
            <person name="Wyder S."/>
            <person name="Zeng Q."/>
            <person name="Zhao Q."/>
            <person name="Zhao Y."/>
            <person name="Hill C.A."/>
            <person name="Raikhel A.S."/>
            <person name="Soares M.B."/>
            <person name="Knudson D.L."/>
            <person name="Lee N.H."/>
            <person name="Galagan J."/>
            <person name="Salzberg S.L."/>
            <person name="Paulsen I.T."/>
            <person name="Dimopoulos G."/>
            <person name="Collins F.H."/>
            <person name="Birren B."/>
            <person name="Fraser-Liggett C.M."/>
            <person name="Severson D.W."/>
        </authorList>
    </citation>
    <scope>NUCLEOTIDE SEQUENCE [LARGE SCALE GENOMIC DNA]</scope>
    <source>
        <strain evidence="19">Liverpool</strain>
    </source>
</reference>
<dbReference type="SUPFAM" id="SSF48403">
    <property type="entry name" value="Ankyrin repeat"/>
    <property type="match status" value="1"/>
</dbReference>
<feature type="transmembrane region" description="Helical" evidence="17">
    <location>
        <begin position="342"/>
        <end position="362"/>
    </location>
</feature>
<name>Q179M5_AEDAE</name>
<keyword evidence="1" id="KW-0813">Transport</keyword>
<evidence type="ECO:0000256" key="2">
    <source>
        <dbReference type="ARBA" id="ARBA00022475"/>
    </source>
</evidence>
<comment type="subcellular location">
    <subcellularLocation>
        <location evidence="14">Cell projection</location>
        <location evidence="14">Rhabdomere membrane</location>
        <topology evidence="14">Multi-pass membrane protein</topology>
    </subcellularLocation>
</comment>
<dbReference type="InterPro" id="IPR002110">
    <property type="entry name" value="Ankyrin_rpt"/>
</dbReference>
<evidence type="ECO:0000256" key="12">
    <source>
        <dbReference type="ARBA" id="ARBA00023303"/>
    </source>
</evidence>
<evidence type="ECO:0000256" key="16">
    <source>
        <dbReference type="PROSITE-ProRule" id="PRU00023"/>
    </source>
</evidence>
<dbReference type="Pfam" id="PF08344">
    <property type="entry name" value="TRP_2"/>
    <property type="match status" value="1"/>
</dbReference>
<dbReference type="GO" id="GO:0034703">
    <property type="term" value="C:cation channel complex"/>
    <property type="evidence" value="ECO:0007669"/>
    <property type="project" value="TreeGrafter"/>
</dbReference>
<dbReference type="SMR" id="Q179M5"/>
<dbReference type="Pfam" id="PF12796">
    <property type="entry name" value="Ank_2"/>
    <property type="match status" value="1"/>
</dbReference>
<proteinExistence type="inferred from homology"/>
<keyword evidence="4" id="KW-0107">Calcium channel</keyword>
<dbReference type="GO" id="GO:0007601">
    <property type="term" value="P:visual perception"/>
    <property type="evidence" value="ECO:0007669"/>
    <property type="project" value="UniProtKB-KW"/>
</dbReference>
<dbReference type="Gene3D" id="1.25.40.20">
    <property type="entry name" value="Ankyrin repeat-containing domain"/>
    <property type="match status" value="1"/>
</dbReference>
<dbReference type="PROSITE" id="PS50297">
    <property type="entry name" value="ANK_REP_REGION"/>
    <property type="match status" value="1"/>
</dbReference>
<dbReference type="Proteomes" id="UP000682892">
    <property type="component" value="Unassembled WGS sequence"/>
</dbReference>
<dbReference type="Pfam" id="PF00520">
    <property type="entry name" value="Ion_trans"/>
    <property type="match status" value="1"/>
</dbReference>
<dbReference type="SMART" id="SM01420">
    <property type="entry name" value="TRP_2"/>
    <property type="match status" value="1"/>
</dbReference>
<evidence type="ECO:0000256" key="13">
    <source>
        <dbReference type="ARBA" id="ARBA00023305"/>
    </source>
</evidence>
<accession>Q179M5</accession>
<gene>
    <name evidence="19" type="ORF">AaeL_AAEL005586</name>
</gene>
<keyword evidence="2" id="KW-1003">Cell membrane</keyword>
<dbReference type="GO" id="GO:0070679">
    <property type="term" value="F:inositol 1,4,5 trisphosphate binding"/>
    <property type="evidence" value="ECO:0007669"/>
    <property type="project" value="TreeGrafter"/>
</dbReference>
<keyword evidence="12" id="KW-0407">Ion channel</keyword>
<protein>
    <submittedName>
        <fullName evidence="19">AAEL005586-PA</fullName>
    </submittedName>
</protein>
<reference evidence="19" key="3">
    <citation type="submission" date="2012-09" db="EMBL/GenBank/DDBJ databases">
        <authorList>
            <consortium name="VectorBase"/>
        </authorList>
    </citation>
    <scope>NUCLEOTIDE SEQUENCE</scope>
    <source>
        <strain evidence="19">Liverpool</strain>
    </source>
</reference>
<dbReference type="PANTHER" id="PTHR10117:SF47">
    <property type="entry name" value="TRANSIENT-RECEPTOR-POTENTIAL-LIKE PROTEIN"/>
    <property type="match status" value="1"/>
</dbReference>
<dbReference type="PANTHER" id="PTHR10117">
    <property type="entry name" value="TRANSIENT RECEPTOR POTENTIAL CHANNEL"/>
    <property type="match status" value="1"/>
</dbReference>
<keyword evidence="13" id="KW-0844">Vision</keyword>
<evidence type="ECO:0000256" key="6">
    <source>
        <dbReference type="ARBA" id="ARBA00022737"/>
    </source>
</evidence>
<dbReference type="InterPro" id="IPR013555">
    <property type="entry name" value="TRP_dom"/>
</dbReference>
<evidence type="ECO:0000313" key="20">
    <source>
        <dbReference type="Proteomes" id="UP000682892"/>
    </source>
</evidence>
<feature type="domain" description="Transient receptor ion channel" evidence="18">
    <location>
        <begin position="188"/>
        <end position="250"/>
    </location>
</feature>
<feature type="repeat" description="ANK" evidence="16">
    <location>
        <begin position="153"/>
        <end position="185"/>
    </location>
</feature>
<organism evidence="19 20">
    <name type="scientific">Aedes aegypti</name>
    <name type="common">Yellowfever mosquito</name>
    <name type="synonym">Culex aegypti</name>
    <dbReference type="NCBI Taxonomy" id="7159"/>
    <lineage>
        <taxon>Eukaryota</taxon>
        <taxon>Metazoa</taxon>
        <taxon>Ecdysozoa</taxon>
        <taxon>Arthropoda</taxon>
        <taxon>Hexapoda</taxon>
        <taxon>Insecta</taxon>
        <taxon>Pterygota</taxon>
        <taxon>Neoptera</taxon>
        <taxon>Endopterygota</taxon>
        <taxon>Diptera</taxon>
        <taxon>Nematocera</taxon>
        <taxon>Culicoidea</taxon>
        <taxon>Culicidae</taxon>
        <taxon>Culicinae</taxon>
        <taxon>Aedini</taxon>
        <taxon>Aedes</taxon>
        <taxon>Stegomyia</taxon>
    </lineage>
</organism>
<keyword evidence="7 17" id="KW-1133">Transmembrane helix</keyword>
<dbReference type="FunFam" id="1.25.40.20:FF:000221">
    <property type="entry name" value="Transient receptor potential-gamma protein"/>
    <property type="match status" value="1"/>
</dbReference>
<dbReference type="PROSITE" id="PS50088">
    <property type="entry name" value="ANK_REPEAT"/>
    <property type="match status" value="1"/>
</dbReference>
<dbReference type="InterPro" id="IPR036770">
    <property type="entry name" value="Ankyrin_rpt-contain_sf"/>
</dbReference>
<evidence type="ECO:0000256" key="4">
    <source>
        <dbReference type="ARBA" id="ARBA00022673"/>
    </source>
</evidence>